<evidence type="ECO:0000313" key="3">
    <source>
        <dbReference type="EMBL" id="SVA26838.1"/>
    </source>
</evidence>
<protein>
    <recommendedName>
        <fullName evidence="2">YutG/PgpA domain-containing protein</fullName>
    </recommendedName>
</protein>
<dbReference type="GO" id="GO:0006629">
    <property type="term" value="P:lipid metabolic process"/>
    <property type="evidence" value="ECO:0007669"/>
    <property type="project" value="InterPro"/>
</dbReference>
<feature type="transmembrane region" description="Helical" evidence="1">
    <location>
        <begin position="50"/>
        <end position="74"/>
    </location>
</feature>
<feature type="transmembrane region" description="Helical" evidence="1">
    <location>
        <begin position="86"/>
        <end position="110"/>
    </location>
</feature>
<evidence type="ECO:0000256" key="1">
    <source>
        <dbReference type="SAM" id="Phobius"/>
    </source>
</evidence>
<feature type="domain" description="YutG/PgpA" evidence="2">
    <location>
        <begin position="14"/>
        <end position="152"/>
    </location>
</feature>
<dbReference type="InterPro" id="IPR036681">
    <property type="entry name" value="PgpA-like_sf"/>
</dbReference>
<dbReference type="Pfam" id="PF04608">
    <property type="entry name" value="PgpA"/>
    <property type="match status" value="1"/>
</dbReference>
<dbReference type="EMBL" id="UINC01006321">
    <property type="protein sequence ID" value="SVA26838.1"/>
    <property type="molecule type" value="Genomic_DNA"/>
</dbReference>
<organism evidence="3">
    <name type="scientific">marine metagenome</name>
    <dbReference type="NCBI Taxonomy" id="408172"/>
    <lineage>
        <taxon>unclassified sequences</taxon>
        <taxon>metagenomes</taxon>
        <taxon>ecological metagenomes</taxon>
    </lineage>
</organism>
<dbReference type="AlphaFoldDB" id="A0A381UGQ9"/>
<name>A0A381UGQ9_9ZZZZ</name>
<dbReference type="CDD" id="cd06971">
    <property type="entry name" value="PgpA"/>
    <property type="match status" value="1"/>
</dbReference>
<dbReference type="SUPFAM" id="SSF101307">
    <property type="entry name" value="YutG-like"/>
    <property type="match status" value="1"/>
</dbReference>
<keyword evidence="1" id="KW-0472">Membrane</keyword>
<proteinExistence type="predicted"/>
<dbReference type="InterPro" id="IPR007686">
    <property type="entry name" value="YutG/PgpA"/>
</dbReference>
<keyword evidence="1" id="KW-0812">Transmembrane</keyword>
<gene>
    <name evidence="3" type="ORF">METZ01_LOCUS79692</name>
</gene>
<evidence type="ECO:0000259" key="2">
    <source>
        <dbReference type="Pfam" id="PF04608"/>
    </source>
</evidence>
<sequence length="159" mass="17353">MVERLKFQGEWQRWVAFGFGSGLLPVAPGTAGTLIGIPVVIFFQFLPTGVMLLGTLLIILLSVWLAGAVTRQIGIEDHPSIVIDEIAGYVVAMTMIPLTWWTVTAGFLIFRLLDIYKPPPASWVDRNCTGGFGITADDVVAGIYTNLIMHGLLYFVGLI</sequence>
<feature type="transmembrane region" description="Helical" evidence="1">
    <location>
        <begin position="14"/>
        <end position="43"/>
    </location>
</feature>
<dbReference type="PIRSF" id="PIRSF006162">
    <property type="entry name" value="PgpA"/>
    <property type="match status" value="1"/>
</dbReference>
<keyword evidence="1" id="KW-1133">Transmembrane helix</keyword>
<dbReference type="GO" id="GO:0008962">
    <property type="term" value="F:phosphatidylglycerophosphatase activity"/>
    <property type="evidence" value="ECO:0007669"/>
    <property type="project" value="InterPro"/>
</dbReference>
<dbReference type="PANTHER" id="PTHR36305:SF1">
    <property type="entry name" value="PHOSPHATIDYLGLYCEROPHOSPHATASE A"/>
    <property type="match status" value="1"/>
</dbReference>
<dbReference type="InterPro" id="IPR026037">
    <property type="entry name" value="PgpA"/>
</dbReference>
<reference evidence="3" key="1">
    <citation type="submission" date="2018-05" db="EMBL/GenBank/DDBJ databases">
        <authorList>
            <person name="Lanie J.A."/>
            <person name="Ng W.-L."/>
            <person name="Kazmierczak K.M."/>
            <person name="Andrzejewski T.M."/>
            <person name="Davidsen T.M."/>
            <person name="Wayne K.J."/>
            <person name="Tettelin H."/>
            <person name="Glass J.I."/>
            <person name="Rusch D."/>
            <person name="Podicherti R."/>
            <person name="Tsui H.-C.T."/>
            <person name="Winkler M.E."/>
        </authorList>
    </citation>
    <scope>NUCLEOTIDE SEQUENCE</scope>
</reference>
<accession>A0A381UGQ9</accession>
<dbReference type="PANTHER" id="PTHR36305">
    <property type="entry name" value="PHOSPHATIDYLGLYCEROPHOSPHATASE A"/>
    <property type="match status" value="1"/>
</dbReference>